<evidence type="ECO:0000313" key="8">
    <source>
        <dbReference type="EMBL" id="TVP40625.1"/>
    </source>
</evidence>
<dbReference type="CDD" id="cd11647">
    <property type="entry name" value="DHP5_DphB"/>
    <property type="match status" value="1"/>
</dbReference>
<dbReference type="InterPro" id="IPR014777">
    <property type="entry name" value="4pyrrole_Mease_sub1"/>
</dbReference>
<dbReference type="SUPFAM" id="SSF53790">
    <property type="entry name" value="Tetrapyrrole methylase"/>
    <property type="match status" value="1"/>
</dbReference>
<dbReference type="InterPro" id="IPR035996">
    <property type="entry name" value="4pyrrol_Methylase_sf"/>
</dbReference>
<dbReference type="NCBIfam" id="TIGR00522">
    <property type="entry name" value="dph5"/>
    <property type="match status" value="1"/>
</dbReference>
<protein>
    <submittedName>
        <fullName evidence="8">Putative diphthine synthase</fullName>
    </submittedName>
</protein>
<keyword evidence="5" id="KW-0949">S-adenosyl-L-methionine</keyword>
<accession>A0A557SVJ9</accession>
<gene>
    <name evidence="8" type="ORF">NARC_60012</name>
</gene>
<dbReference type="RefSeq" id="WP_144730006.1">
    <property type="nucleotide sequence ID" value="NZ_ML675582.1"/>
</dbReference>
<evidence type="ECO:0000256" key="3">
    <source>
        <dbReference type="ARBA" id="ARBA00022603"/>
    </source>
</evidence>
<keyword evidence="9" id="KW-1185">Reference proteome</keyword>
<dbReference type="InterPro" id="IPR014776">
    <property type="entry name" value="4pyrrole_Mease_sub2"/>
</dbReference>
<dbReference type="Pfam" id="PF00590">
    <property type="entry name" value="TP_methylase"/>
    <property type="match status" value="1"/>
</dbReference>
<evidence type="ECO:0000256" key="5">
    <source>
        <dbReference type="ARBA" id="ARBA00022691"/>
    </source>
</evidence>
<dbReference type="Proteomes" id="UP000315289">
    <property type="component" value="Unassembled WGS sequence"/>
</dbReference>
<name>A0A557SVJ9_9ARCH</name>
<dbReference type="InterPro" id="IPR036809">
    <property type="entry name" value="AF1782-like_sf"/>
</dbReference>
<dbReference type="Gene3D" id="1.20.1270.90">
    <property type="entry name" value="AF1782-like"/>
    <property type="match status" value="1"/>
</dbReference>
<evidence type="ECO:0000259" key="6">
    <source>
        <dbReference type="Pfam" id="PF00590"/>
    </source>
</evidence>
<sequence length="369" mass="41878">MLYIIGIGINEFESLSLGSMEILKNSDIVYVERFTGFISDEFVKNLSYILRNTSGSRSTNDIEIKFIKRWFIEDGREILKNARNSNVCILVYGDPLVATTYNELLVRARKQSIEFKVVHSSSGILSLMGESGLQPYKFGKMVTMMDDPMSSITVYNTIYENMCLGLHTLILTEYNNDDGKNNFQSSSNPFFLSPSRVIDLLLEREKEIKLLNLSVETYGLVATKIGHKESTFSSGKIKSLLKLEYDGGPNSIIIPGKLHFTEVDSIKYLTSMFDDPTDNTERISRLAHRMLNKYIPNTKAAVDNMYQLIKTELSGLSKDYTPVIENAENYLLDAQIFYNQGKLELAILSVGYAEGLIDSIRFQKNMNPW</sequence>
<dbReference type="Gene3D" id="3.40.1010.10">
    <property type="entry name" value="Cobalt-precorrin-4 Transmethylase, Domain 1"/>
    <property type="match status" value="1"/>
</dbReference>
<dbReference type="GO" id="GO:0004164">
    <property type="term" value="F:diphthine synthase activity"/>
    <property type="evidence" value="ECO:0007669"/>
    <property type="project" value="InterPro"/>
</dbReference>
<dbReference type="AlphaFoldDB" id="A0A557SVJ9"/>
<feature type="domain" description="DUF357" evidence="7">
    <location>
        <begin position="293"/>
        <end position="364"/>
    </location>
</feature>
<reference evidence="8 9" key="1">
    <citation type="journal article" date="2019" name="Front. Microbiol.">
        <title>Ammonia Oxidation by the Arctic Terrestrial Thaumarchaeote Candidatus Nitrosocosmicus arcticus Is Stimulated by Increasing Temperatures.</title>
        <authorList>
            <person name="Alves R.J.E."/>
            <person name="Kerou M."/>
            <person name="Zappe A."/>
            <person name="Bittner R."/>
            <person name="Abby S.S."/>
            <person name="Schmidt H.A."/>
            <person name="Pfeifer K."/>
            <person name="Schleper C."/>
        </authorList>
    </citation>
    <scope>NUCLEOTIDE SEQUENCE [LARGE SCALE GENOMIC DNA]</scope>
    <source>
        <strain evidence="8 9">Kfb</strain>
    </source>
</reference>
<dbReference type="OrthoDB" id="39139at2157"/>
<dbReference type="SUPFAM" id="SSF158372">
    <property type="entry name" value="AF1782-like"/>
    <property type="match status" value="1"/>
</dbReference>
<dbReference type="Pfam" id="PF04010">
    <property type="entry name" value="DUF357"/>
    <property type="match status" value="1"/>
</dbReference>
<comment type="caution">
    <text evidence="8">The sequence shown here is derived from an EMBL/GenBank/DDBJ whole genome shotgun (WGS) entry which is preliminary data.</text>
</comment>
<dbReference type="InterPro" id="IPR000878">
    <property type="entry name" value="4pyrrol_Mease"/>
</dbReference>
<keyword evidence="4" id="KW-0808">Transferase</keyword>
<feature type="domain" description="Tetrapyrrole methylase" evidence="6">
    <location>
        <begin position="1"/>
        <end position="172"/>
    </location>
</feature>
<evidence type="ECO:0000313" key="9">
    <source>
        <dbReference type="Proteomes" id="UP000315289"/>
    </source>
</evidence>
<dbReference type="InterPro" id="IPR004551">
    <property type="entry name" value="Dphthn_synthase"/>
</dbReference>
<dbReference type="PANTHER" id="PTHR10882:SF0">
    <property type="entry name" value="DIPHTHINE METHYL ESTER SYNTHASE"/>
    <property type="match status" value="1"/>
</dbReference>
<comment type="pathway">
    <text evidence="1">Protein modification; peptidyl-diphthamide biosynthesis.</text>
</comment>
<dbReference type="GO" id="GO:0017183">
    <property type="term" value="P:protein histidyl modification to diphthamide"/>
    <property type="evidence" value="ECO:0007669"/>
    <property type="project" value="UniProtKB-UniPathway"/>
</dbReference>
<comment type="similarity">
    <text evidence="2">Belongs to the diphthine synthase family.</text>
</comment>
<keyword evidence="3" id="KW-0489">Methyltransferase</keyword>
<proteinExistence type="inferred from homology"/>
<dbReference type="GO" id="GO:0032259">
    <property type="term" value="P:methylation"/>
    <property type="evidence" value="ECO:0007669"/>
    <property type="project" value="UniProtKB-KW"/>
</dbReference>
<dbReference type="UniPathway" id="UPA00559"/>
<evidence type="ECO:0000256" key="2">
    <source>
        <dbReference type="ARBA" id="ARBA00006729"/>
    </source>
</evidence>
<dbReference type="Gene3D" id="3.30.950.10">
    <property type="entry name" value="Methyltransferase, Cobalt-precorrin-4 Transmethylase, Domain 2"/>
    <property type="match status" value="1"/>
</dbReference>
<dbReference type="EMBL" id="VOAH01000006">
    <property type="protein sequence ID" value="TVP40625.1"/>
    <property type="molecule type" value="Genomic_DNA"/>
</dbReference>
<evidence type="ECO:0000256" key="1">
    <source>
        <dbReference type="ARBA" id="ARBA00005156"/>
    </source>
</evidence>
<evidence type="ECO:0000256" key="4">
    <source>
        <dbReference type="ARBA" id="ARBA00022679"/>
    </source>
</evidence>
<evidence type="ECO:0000259" key="7">
    <source>
        <dbReference type="Pfam" id="PF04010"/>
    </source>
</evidence>
<organism evidence="8 9">
    <name type="scientific">Candidatus Nitrosocosmicus arcticus</name>
    <dbReference type="NCBI Taxonomy" id="2035267"/>
    <lineage>
        <taxon>Archaea</taxon>
        <taxon>Nitrososphaerota</taxon>
        <taxon>Nitrososphaeria</taxon>
        <taxon>Nitrososphaerales</taxon>
        <taxon>Nitrososphaeraceae</taxon>
        <taxon>Candidatus Nitrosocosmicus</taxon>
    </lineage>
</organism>
<dbReference type="InterPro" id="IPR023140">
    <property type="entry name" value="DUF357"/>
</dbReference>
<dbReference type="PANTHER" id="PTHR10882">
    <property type="entry name" value="DIPHTHINE SYNTHASE"/>
    <property type="match status" value="1"/>
</dbReference>